<dbReference type="SUPFAM" id="SSF56219">
    <property type="entry name" value="DNase I-like"/>
    <property type="match status" value="1"/>
</dbReference>
<sequence>MYKNSWIIHAHICDNEGKTFCYLTGVYGNSKPDIRYNQWIAFTNFVPPANNPWVCFGDLNEIMSAVEKRGRVPFMPDDALPFIQMIDCCSLFDMGYQGSPFTWCNGQSGLNRIYKRLDRAMTNSEWRLKFANSRLYHQFTLESDNKLFIIKDRPLRTFSARSFRFEAVWLTEDRCRTVIENTWMNNLHGSPYVLHCKLMYCQKSLKHWNKYELKNTETRLQELQLQIEHIQTAIASTNQPNDALLHMEDKLKQEHHHLLEQHQILWAQKAGQMRLLSWDLNTKYYHTVVARRRQKFHCSN</sequence>
<organism evidence="1 2">
    <name type="scientific">Coptis chinensis</name>
    <dbReference type="NCBI Taxonomy" id="261450"/>
    <lineage>
        <taxon>Eukaryota</taxon>
        <taxon>Viridiplantae</taxon>
        <taxon>Streptophyta</taxon>
        <taxon>Embryophyta</taxon>
        <taxon>Tracheophyta</taxon>
        <taxon>Spermatophyta</taxon>
        <taxon>Magnoliopsida</taxon>
        <taxon>Ranunculales</taxon>
        <taxon>Ranunculaceae</taxon>
        <taxon>Coptidoideae</taxon>
        <taxon>Coptis</taxon>
    </lineage>
</organism>
<reference evidence="1 2" key="1">
    <citation type="submission" date="2020-10" db="EMBL/GenBank/DDBJ databases">
        <title>The Coptis chinensis genome and diversification of protoberbering-type alkaloids.</title>
        <authorList>
            <person name="Wang B."/>
            <person name="Shu S."/>
            <person name="Song C."/>
            <person name="Liu Y."/>
        </authorList>
    </citation>
    <scope>NUCLEOTIDE SEQUENCE [LARGE SCALE GENOMIC DNA]</scope>
    <source>
        <strain evidence="1">HL-2020</strain>
        <tissue evidence="1">Leaf</tissue>
    </source>
</reference>
<accession>A0A835HQX9</accession>
<comment type="caution">
    <text evidence="1">The sequence shown here is derived from an EMBL/GenBank/DDBJ whole genome shotgun (WGS) entry which is preliminary data.</text>
</comment>
<evidence type="ECO:0008006" key="3">
    <source>
        <dbReference type="Google" id="ProtNLM"/>
    </source>
</evidence>
<protein>
    <recommendedName>
        <fullName evidence="3">Endonuclease/exonuclease/phosphatase domain-containing protein</fullName>
    </recommendedName>
</protein>
<name>A0A835HQX9_9MAGN</name>
<dbReference type="Gene3D" id="3.60.10.10">
    <property type="entry name" value="Endonuclease/exonuclease/phosphatase"/>
    <property type="match status" value="1"/>
</dbReference>
<dbReference type="PANTHER" id="PTHR33710">
    <property type="entry name" value="BNAC02G09200D PROTEIN"/>
    <property type="match status" value="1"/>
</dbReference>
<evidence type="ECO:0000313" key="1">
    <source>
        <dbReference type="EMBL" id="KAF9603246.1"/>
    </source>
</evidence>
<evidence type="ECO:0000313" key="2">
    <source>
        <dbReference type="Proteomes" id="UP000631114"/>
    </source>
</evidence>
<dbReference type="PANTHER" id="PTHR33710:SF77">
    <property type="entry name" value="DNASE I-LIKE SUPERFAMILY PROTEIN"/>
    <property type="match status" value="1"/>
</dbReference>
<dbReference type="OrthoDB" id="1930966at2759"/>
<proteinExistence type="predicted"/>
<dbReference type="EMBL" id="JADFTS010000006">
    <property type="protein sequence ID" value="KAF9603246.1"/>
    <property type="molecule type" value="Genomic_DNA"/>
</dbReference>
<keyword evidence="2" id="KW-1185">Reference proteome</keyword>
<dbReference type="Proteomes" id="UP000631114">
    <property type="component" value="Unassembled WGS sequence"/>
</dbReference>
<dbReference type="AlphaFoldDB" id="A0A835HQX9"/>
<gene>
    <name evidence="1" type="ORF">IFM89_034579</name>
</gene>
<dbReference type="InterPro" id="IPR036691">
    <property type="entry name" value="Endo/exonu/phosph_ase_sf"/>
</dbReference>